<dbReference type="EMBL" id="CP087977">
    <property type="protein sequence ID" value="UUZ43821.1"/>
    <property type="molecule type" value="Genomic_DNA"/>
</dbReference>
<proteinExistence type="predicted"/>
<accession>A0AC61U1J0</accession>
<organism evidence="1 2">
    <name type="scientific">Janibacter limosus</name>
    <dbReference type="NCBI Taxonomy" id="53458"/>
    <lineage>
        <taxon>Bacteria</taxon>
        <taxon>Bacillati</taxon>
        <taxon>Actinomycetota</taxon>
        <taxon>Actinomycetes</taxon>
        <taxon>Micrococcales</taxon>
        <taxon>Intrasporangiaceae</taxon>
        <taxon>Janibacter</taxon>
    </lineage>
</organism>
<name>A0AC61U1J0_9MICO</name>
<dbReference type="Proteomes" id="UP001059663">
    <property type="component" value="Chromosome"/>
</dbReference>
<gene>
    <name evidence="1" type="ORF">LP422_13770</name>
</gene>
<evidence type="ECO:0000313" key="1">
    <source>
        <dbReference type="EMBL" id="UUZ43821.1"/>
    </source>
</evidence>
<evidence type="ECO:0000313" key="2">
    <source>
        <dbReference type="Proteomes" id="UP001059663"/>
    </source>
</evidence>
<protein>
    <submittedName>
        <fullName evidence="1">Uncharacterized protein</fullName>
    </submittedName>
</protein>
<sequence length="130" mass="13528">MARTSRRVVAIPVTAAAVTGFAANSASAWDGTVTSSCSTNYIKNIVTLTGGGTMSVKQRSSTENTNQYYWAVSSNGNAVSRKATTDGRTVSWTSVASSTYTFKTTIAFNKNCNGALPGNGNTNLALTVTP</sequence>
<reference evidence="1" key="1">
    <citation type="submission" date="2021-11" db="EMBL/GenBank/DDBJ databases">
        <title>Study of the species diversity of bacterial strains isolated from a unique natural object - Shulgan-Tash cave (Bashkiria).</title>
        <authorList>
            <person name="Sazanova A.L."/>
            <person name="Chirak E.R."/>
            <person name="Safronova V.I."/>
        </authorList>
    </citation>
    <scope>NUCLEOTIDE SEQUENCE</scope>
    <source>
        <strain evidence="1">P1</strain>
    </source>
</reference>